<dbReference type="InterPro" id="IPR036640">
    <property type="entry name" value="ABC1_TM_sf"/>
</dbReference>
<dbReference type="EMBL" id="AACS02000012">
    <property type="protein sequence ID" value="EFI26686.1"/>
    <property type="molecule type" value="Genomic_DNA"/>
</dbReference>
<evidence type="ECO:0000256" key="5">
    <source>
        <dbReference type="ARBA" id="ARBA00022741"/>
    </source>
</evidence>
<dbReference type="RefSeq" id="XP_002910180.1">
    <property type="nucleotide sequence ID" value="XM_002910134.1"/>
</dbReference>
<dbReference type="OrthoDB" id="6500128at2759"/>
<dbReference type="PANTHER" id="PTHR24223">
    <property type="entry name" value="ATP-BINDING CASSETTE SUB-FAMILY C"/>
    <property type="match status" value="1"/>
</dbReference>
<evidence type="ECO:0000256" key="10">
    <source>
        <dbReference type="SAM" id="Phobius"/>
    </source>
</evidence>
<feature type="region of interest" description="Disordered" evidence="9">
    <location>
        <begin position="441"/>
        <end position="502"/>
    </location>
</feature>
<dbReference type="AlphaFoldDB" id="D6RQP9"/>
<dbReference type="Pfam" id="PF00664">
    <property type="entry name" value="ABC_membrane"/>
    <property type="match status" value="1"/>
</dbReference>
<evidence type="ECO:0000313" key="12">
    <source>
        <dbReference type="EMBL" id="EFI26686.1"/>
    </source>
</evidence>
<comment type="caution">
    <text evidence="12">The sequence shown here is derived from an EMBL/GenBank/DDBJ whole genome shotgun (WGS) entry which is preliminary data.</text>
</comment>
<accession>D6RQP9</accession>
<gene>
    <name evidence="12" type="ORF">CC1G_15457</name>
</gene>
<evidence type="ECO:0000256" key="8">
    <source>
        <dbReference type="ARBA" id="ARBA00023136"/>
    </source>
</evidence>
<evidence type="ECO:0000256" key="9">
    <source>
        <dbReference type="SAM" id="MobiDB-lite"/>
    </source>
</evidence>
<dbReference type="eggNOG" id="KOG0054">
    <property type="taxonomic scope" value="Eukaryota"/>
</dbReference>
<keyword evidence="4 10" id="KW-0812">Transmembrane</keyword>
<sequence length="502" mass="55256">MSTHLVAQTRLVGNLGSAPVVTISIRARFHLWSLPASHLTQDITERVEANFYRRCDPSKRPKHLKPSLDEENAPSQDSSAPEAVPNVPADKENSQFDESLFKAFHQTIALPFWVAGVLNLISDTLRTTTPLVSQVFLKWLTEAYFVHQSGGEENLPDGVPAPKGIGYGIGLAFAIFAMQQIASLTVNYSVQMTMTLGQSVRAGITGMVFRKALRMSGRARQDHSVGQVITMVSTDATNLDMFVAFAAHQLWIAPIQAGLPLRFPLILGFGLLIGTLGYSALVGLGVIIIGFPIQGLLVQIMFAQRNKGIKITDKRVLLTNEVLHGIRLIKFYGWESFYIQQIGRLREQELYRIRNVSIAASLLFSVFSFVPVVATILSFLIKLPLLLLPLSLSMLAEAMVTLPRIGKLLVSPDLEDPYTFDADSKYAVSVDADFTWEVAPSLKDNGEEKSDEGKEKPTGQELSTKERKKKNKKGSKSELPLSTGDVELKETSRNDGTESTAP</sequence>
<dbReference type="SUPFAM" id="SSF90123">
    <property type="entry name" value="ABC transporter transmembrane region"/>
    <property type="match status" value="1"/>
</dbReference>
<dbReference type="PANTHER" id="PTHR24223:SF456">
    <property type="entry name" value="MULTIDRUG RESISTANCE-ASSOCIATED PROTEIN LETHAL(2)03659"/>
    <property type="match status" value="1"/>
</dbReference>
<proteinExistence type="inferred from homology"/>
<dbReference type="GO" id="GO:0140359">
    <property type="term" value="F:ABC-type transporter activity"/>
    <property type="evidence" value="ECO:0007669"/>
    <property type="project" value="InterPro"/>
</dbReference>
<dbReference type="Proteomes" id="UP000001861">
    <property type="component" value="Unassembled WGS sequence"/>
</dbReference>
<dbReference type="InterPro" id="IPR050173">
    <property type="entry name" value="ABC_transporter_C-like"/>
</dbReference>
<feature type="transmembrane region" description="Helical" evidence="10">
    <location>
        <begin position="356"/>
        <end position="377"/>
    </location>
</feature>
<feature type="compositionally biased region" description="Basic and acidic residues" evidence="9">
    <location>
        <begin position="486"/>
        <end position="496"/>
    </location>
</feature>
<dbReference type="OMA" id="VNITETW"/>
<dbReference type="GeneID" id="9380042"/>
<keyword evidence="8 10" id="KW-0472">Membrane</keyword>
<comment type="subcellular location">
    <subcellularLocation>
        <location evidence="1">Membrane</location>
        <topology evidence="1">Multi-pass membrane protein</topology>
    </subcellularLocation>
</comment>
<dbReference type="Gene3D" id="1.20.1560.10">
    <property type="entry name" value="ABC transporter type 1, transmembrane domain"/>
    <property type="match status" value="1"/>
</dbReference>
<feature type="compositionally biased region" description="Basic and acidic residues" evidence="9">
    <location>
        <begin position="444"/>
        <end position="458"/>
    </location>
</feature>
<evidence type="ECO:0000313" key="13">
    <source>
        <dbReference type="Proteomes" id="UP000001861"/>
    </source>
</evidence>
<evidence type="ECO:0000259" key="11">
    <source>
        <dbReference type="PROSITE" id="PS50929"/>
    </source>
</evidence>
<keyword evidence="6" id="KW-0067">ATP-binding</keyword>
<keyword evidence="13" id="KW-1185">Reference proteome</keyword>
<evidence type="ECO:0000256" key="1">
    <source>
        <dbReference type="ARBA" id="ARBA00004141"/>
    </source>
</evidence>
<dbReference type="GO" id="GO:0016020">
    <property type="term" value="C:membrane"/>
    <property type="evidence" value="ECO:0007669"/>
    <property type="project" value="UniProtKB-SubCell"/>
</dbReference>
<reference evidence="12 13" key="1">
    <citation type="journal article" date="2010" name="Proc. Natl. Acad. Sci. U.S.A.">
        <title>Insights into evolution of multicellular fungi from the assembled chromosomes of the mushroom Coprinopsis cinerea (Coprinus cinereus).</title>
        <authorList>
            <person name="Stajich J.E."/>
            <person name="Wilke S.K."/>
            <person name="Ahren D."/>
            <person name="Au C.H."/>
            <person name="Birren B.W."/>
            <person name="Borodovsky M."/>
            <person name="Burns C."/>
            <person name="Canback B."/>
            <person name="Casselton L.A."/>
            <person name="Cheng C.K."/>
            <person name="Deng J."/>
            <person name="Dietrich F.S."/>
            <person name="Fargo D.C."/>
            <person name="Farman M.L."/>
            <person name="Gathman A.C."/>
            <person name="Goldberg J."/>
            <person name="Guigo R."/>
            <person name="Hoegger P.J."/>
            <person name="Hooker J.B."/>
            <person name="Huggins A."/>
            <person name="James T.Y."/>
            <person name="Kamada T."/>
            <person name="Kilaru S."/>
            <person name="Kodira C."/>
            <person name="Kues U."/>
            <person name="Kupfer D."/>
            <person name="Kwan H.S."/>
            <person name="Lomsadze A."/>
            <person name="Li W."/>
            <person name="Lilly W.W."/>
            <person name="Ma L.J."/>
            <person name="Mackey A.J."/>
            <person name="Manning G."/>
            <person name="Martin F."/>
            <person name="Muraguchi H."/>
            <person name="Natvig D.O."/>
            <person name="Palmerini H."/>
            <person name="Ramesh M.A."/>
            <person name="Rehmeyer C.J."/>
            <person name="Roe B.A."/>
            <person name="Shenoy N."/>
            <person name="Stanke M."/>
            <person name="Ter-Hovhannisyan V."/>
            <person name="Tunlid A."/>
            <person name="Velagapudi R."/>
            <person name="Vision T.J."/>
            <person name="Zeng Q."/>
            <person name="Zolan M.E."/>
            <person name="Pukkila P.J."/>
        </authorList>
    </citation>
    <scope>NUCLEOTIDE SEQUENCE [LARGE SCALE GENOMIC DNA]</scope>
    <source>
        <strain evidence="13">Okayama-7 / 130 / ATCC MYA-4618 / FGSC 9003</strain>
    </source>
</reference>
<keyword evidence="7 10" id="KW-1133">Transmembrane helix</keyword>
<dbReference type="CDD" id="cd18597">
    <property type="entry name" value="ABC_6TM_YOR1_D1_like"/>
    <property type="match status" value="1"/>
</dbReference>
<evidence type="ECO:0000256" key="6">
    <source>
        <dbReference type="ARBA" id="ARBA00022840"/>
    </source>
</evidence>
<dbReference type="VEuPathDB" id="FungiDB:CC1G_15457"/>
<dbReference type="KEGG" id="cci:CC1G_15457"/>
<feature type="domain" description="ABC transmembrane type-1" evidence="11">
    <location>
        <begin position="113"/>
        <end position="381"/>
    </location>
</feature>
<evidence type="ECO:0000256" key="3">
    <source>
        <dbReference type="ARBA" id="ARBA00022448"/>
    </source>
</evidence>
<protein>
    <recommendedName>
        <fullName evidence="11">ABC transmembrane type-1 domain-containing protein</fullName>
    </recommendedName>
</protein>
<dbReference type="PROSITE" id="PS50929">
    <property type="entry name" value="ABC_TM1F"/>
    <property type="match status" value="1"/>
</dbReference>
<evidence type="ECO:0000256" key="4">
    <source>
        <dbReference type="ARBA" id="ARBA00022692"/>
    </source>
</evidence>
<dbReference type="GO" id="GO:0005524">
    <property type="term" value="F:ATP binding"/>
    <property type="evidence" value="ECO:0007669"/>
    <property type="project" value="UniProtKB-KW"/>
</dbReference>
<evidence type="ECO:0000256" key="2">
    <source>
        <dbReference type="ARBA" id="ARBA00009726"/>
    </source>
</evidence>
<keyword evidence="3" id="KW-0813">Transport</keyword>
<organism evidence="12 13">
    <name type="scientific">Coprinopsis cinerea (strain Okayama-7 / 130 / ATCC MYA-4618 / FGSC 9003)</name>
    <name type="common">Inky cap fungus</name>
    <name type="synonym">Hormographiella aspergillata</name>
    <dbReference type="NCBI Taxonomy" id="240176"/>
    <lineage>
        <taxon>Eukaryota</taxon>
        <taxon>Fungi</taxon>
        <taxon>Dikarya</taxon>
        <taxon>Basidiomycota</taxon>
        <taxon>Agaricomycotina</taxon>
        <taxon>Agaricomycetes</taxon>
        <taxon>Agaricomycetidae</taxon>
        <taxon>Agaricales</taxon>
        <taxon>Agaricineae</taxon>
        <taxon>Psathyrellaceae</taxon>
        <taxon>Coprinopsis</taxon>
    </lineage>
</organism>
<name>D6RQP9_COPC7</name>
<comment type="similarity">
    <text evidence="2">Belongs to the ABC transporter superfamily. ABCC family. Conjugate transporter (TC 3.A.1.208) subfamily.</text>
</comment>
<feature type="transmembrane region" description="Helical" evidence="10">
    <location>
        <begin position="265"/>
        <end position="298"/>
    </location>
</feature>
<dbReference type="InParanoid" id="D6RQP9"/>
<dbReference type="InterPro" id="IPR011527">
    <property type="entry name" value="ABC1_TM_dom"/>
</dbReference>
<feature type="region of interest" description="Disordered" evidence="9">
    <location>
        <begin position="58"/>
        <end position="89"/>
    </location>
</feature>
<dbReference type="HOGENOM" id="CLU_542919_0_0_1"/>
<evidence type="ECO:0000256" key="7">
    <source>
        <dbReference type="ARBA" id="ARBA00022989"/>
    </source>
</evidence>
<keyword evidence="5" id="KW-0547">Nucleotide-binding</keyword>